<dbReference type="EMBL" id="ONZG01000025">
    <property type="protein sequence ID" value="SPJ31460.1"/>
    <property type="molecule type" value="Genomic_DNA"/>
</dbReference>
<dbReference type="SMART" id="SM01329">
    <property type="entry name" value="Iso_dh"/>
    <property type="match status" value="1"/>
</dbReference>
<dbReference type="AlphaFoldDB" id="A0A2R8CG96"/>
<name>A0A2R8CG96_9RHOB</name>
<dbReference type="PANTHER" id="PTHR42979:SF1">
    <property type="entry name" value="3-ISOPROPYLMALATE DEHYDROGENASE"/>
    <property type="match status" value="1"/>
</dbReference>
<gene>
    <name evidence="9" type="primary">leuB_2</name>
    <name evidence="9" type="ORF">TRM7615_05003</name>
</gene>
<reference evidence="10" key="1">
    <citation type="submission" date="2018-03" db="EMBL/GenBank/DDBJ databases">
        <authorList>
            <person name="Rodrigo-Torres L."/>
            <person name="Arahal R. D."/>
            <person name="Lucena T."/>
        </authorList>
    </citation>
    <scope>NUCLEOTIDE SEQUENCE [LARGE SCALE GENOMIC DNA]</scope>
    <source>
        <strain evidence="10">CECT 7615</strain>
    </source>
</reference>
<dbReference type="GO" id="GO:0046872">
    <property type="term" value="F:metal ion binding"/>
    <property type="evidence" value="ECO:0007669"/>
    <property type="project" value="UniProtKB-KW"/>
</dbReference>
<feature type="domain" description="Isopropylmalate dehydrogenase-like" evidence="8">
    <location>
        <begin position="6"/>
        <end position="259"/>
    </location>
</feature>
<evidence type="ECO:0000256" key="7">
    <source>
        <dbReference type="ARBA" id="ARBA00023304"/>
    </source>
</evidence>
<dbReference type="GO" id="GO:0009098">
    <property type="term" value="P:L-leucine biosynthetic process"/>
    <property type="evidence" value="ECO:0007669"/>
    <property type="project" value="UniProtKB-KW"/>
</dbReference>
<dbReference type="InterPro" id="IPR004429">
    <property type="entry name" value="Isopropylmalate_DH"/>
</dbReference>
<dbReference type="Proteomes" id="UP000244898">
    <property type="component" value="Unassembled WGS sequence"/>
</dbReference>
<proteinExistence type="predicted"/>
<evidence type="ECO:0000256" key="5">
    <source>
        <dbReference type="ARBA" id="ARBA00023002"/>
    </source>
</evidence>
<dbReference type="Pfam" id="PF00180">
    <property type="entry name" value="Iso_dh"/>
    <property type="match status" value="1"/>
</dbReference>
<protein>
    <submittedName>
        <fullName evidence="9">3-isopropylmalate dehydrogenase</fullName>
        <ecNumber evidence="9">1.1.1.85</ecNumber>
    </submittedName>
</protein>
<keyword evidence="4" id="KW-0460">Magnesium</keyword>
<evidence type="ECO:0000256" key="4">
    <source>
        <dbReference type="ARBA" id="ARBA00022842"/>
    </source>
</evidence>
<dbReference type="Gene3D" id="3.40.718.10">
    <property type="entry name" value="Isopropylmalate Dehydrogenase"/>
    <property type="match status" value="1"/>
</dbReference>
<keyword evidence="3" id="KW-0479">Metal-binding</keyword>
<sequence>MSGPFKVLALGGDHIGPEVVGAGLRVLLQTADQFGVGVEVEEDLLGGASWDVHGTFCTDAVVDKARAADAILVGAVGGPEWDGIRIDGPITETDGLTRLRIELHVYNALRPARAWSSLLSRTPYRKEIVDGADLLVVRENSGGVYYGEPRGREVLSDGQVRAYEISEYRTSEVERIARCAFEAARGRRGYVTSLDKSNVMESGKLWRETVERIGRDEYPDVELQHLLMDYALFAVARAPKDFDVLLADNLFGDLISSQI</sequence>
<keyword evidence="7" id="KW-0100">Branched-chain amino acid biosynthesis</keyword>
<evidence type="ECO:0000256" key="2">
    <source>
        <dbReference type="ARBA" id="ARBA00022605"/>
    </source>
</evidence>
<keyword evidence="6" id="KW-0520">NAD</keyword>
<dbReference type="SUPFAM" id="SSF53659">
    <property type="entry name" value="Isocitrate/Isopropylmalate dehydrogenase-like"/>
    <property type="match status" value="1"/>
</dbReference>
<keyword evidence="5 9" id="KW-0560">Oxidoreductase</keyword>
<keyword evidence="2" id="KW-0028">Amino-acid biosynthesis</keyword>
<evidence type="ECO:0000256" key="3">
    <source>
        <dbReference type="ARBA" id="ARBA00022723"/>
    </source>
</evidence>
<dbReference type="PANTHER" id="PTHR42979">
    <property type="entry name" value="3-ISOPROPYLMALATE DEHYDROGENASE"/>
    <property type="match status" value="1"/>
</dbReference>
<dbReference type="GO" id="GO:0003862">
    <property type="term" value="F:3-isopropylmalate dehydrogenase activity"/>
    <property type="evidence" value="ECO:0007669"/>
    <property type="project" value="UniProtKB-EC"/>
</dbReference>
<evidence type="ECO:0000313" key="9">
    <source>
        <dbReference type="EMBL" id="SPJ31460.1"/>
    </source>
</evidence>
<evidence type="ECO:0000256" key="1">
    <source>
        <dbReference type="ARBA" id="ARBA00022430"/>
    </source>
</evidence>
<accession>A0A2R8CG96</accession>
<keyword evidence="1" id="KW-0432">Leucine biosynthesis</keyword>
<evidence type="ECO:0000313" key="10">
    <source>
        <dbReference type="Proteomes" id="UP000244898"/>
    </source>
</evidence>
<dbReference type="InterPro" id="IPR024084">
    <property type="entry name" value="IsoPropMal-DH-like_dom"/>
</dbReference>
<dbReference type="GO" id="GO:0005829">
    <property type="term" value="C:cytosol"/>
    <property type="evidence" value="ECO:0007669"/>
    <property type="project" value="TreeGrafter"/>
</dbReference>
<keyword evidence="10" id="KW-1185">Reference proteome</keyword>
<dbReference type="EC" id="1.1.1.85" evidence="9"/>
<dbReference type="RefSeq" id="WP_207775275.1">
    <property type="nucleotide sequence ID" value="NZ_ONZG01000025.1"/>
</dbReference>
<organism evidence="9 10">
    <name type="scientific">Falsiruegeria mediterranea M17</name>
    <dbReference type="NCBI Taxonomy" id="1200281"/>
    <lineage>
        <taxon>Bacteria</taxon>
        <taxon>Pseudomonadati</taxon>
        <taxon>Pseudomonadota</taxon>
        <taxon>Alphaproteobacteria</taxon>
        <taxon>Rhodobacterales</taxon>
        <taxon>Roseobacteraceae</taxon>
        <taxon>Falsiruegeria</taxon>
    </lineage>
</organism>
<evidence type="ECO:0000256" key="6">
    <source>
        <dbReference type="ARBA" id="ARBA00023027"/>
    </source>
</evidence>
<evidence type="ECO:0000259" key="8">
    <source>
        <dbReference type="SMART" id="SM01329"/>
    </source>
</evidence>